<dbReference type="Gene3D" id="2.40.30.170">
    <property type="match status" value="1"/>
</dbReference>
<organism evidence="7 8">
    <name type="scientific">Hydrogenothermus marinus</name>
    <dbReference type="NCBI Taxonomy" id="133270"/>
    <lineage>
        <taxon>Bacteria</taxon>
        <taxon>Pseudomonadati</taxon>
        <taxon>Aquificota</taxon>
        <taxon>Aquificia</taxon>
        <taxon>Aquificales</taxon>
        <taxon>Hydrogenothermaceae</taxon>
        <taxon>Hydrogenothermus</taxon>
    </lineage>
</organism>
<comment type="caution">
    <text evidence="7">The sequence shown here is derived from an EMBL/GenBank/DDBJ whole genome shotgun (WGS) entry which is preliminary data.</text>
</comment>
<reference evidence="7 8" key="1">
    <citation type="submission" date="2018-10" db="EMBL/GenBank/DDBJ databases">
        <title>Genomic Encyclopedia of Archaeal and Bacterial Type Strains, Phase II (KMG-II): from individual species to whole genera.</title>
        <authorList>
            <person name="Goeker M."/>
        </authorList>
    </citation>
    <scope>NUCLEOTIDE SEQUENCE [LARGE SCALE GENOMIC DNA]</scope>
    <source>
        <strain evidence="7 8">VM1</strain>
    </source>
</reference>
<evidence type="ECO:0000256" key="4">
    <source>
        <dbReference type="ARBA" id="ARBA00023136"/>
    </source>
</evidence>
<dbReference type="AlphaFoldDB" id="A0A3M0BJ40"/>
<protein>
    <submittedName>
        <fullName evidence="7">Membrane fusion protein (Multidrug efflux system)</fullName>
    </submittedName>
</protein>
<accession>A0A3M0BJ40</accession>
<dbReference type="OrthoDB" id="9811754at2"/>
<keyword evidence="8" id="KW-1185">Reference proteome</keyword>
<dbReference type="GO" id="GO:0055085">
    <property type="term" value="P:transmembrane transport"/>
    <property type="evidence" value="ECO:0007669"/>
    <property type="project" value="InterPro"/>
</dbReference>
<dbReference type="EMBL" id="REFO01000011">
    <property type="protein sequence ID" value="RMA97177.1"/>
    <property type="molecule type" value="Genomic_DNA"/>
</dbReference>
<dbReference type="PRINTS" id="PR01490">
    <property type="entry name" value="RTXTOXIND"/>
</dbReference>
<evidence type="ECO:0000256" key="1">
    <source>
        <dbReference type="ARBA" id="ARBA00004167"/>
    </source>
</evidence>
<dbReference type="RefSeq" id="WP_121922964.1">
    <property type="nucleotide sequence ID" value="NZ_REFO01000011.1"/>
</dbReference>
<dbReference type="PANTHER" id="PTHR30386:SF26">
    <property type="entry name" value="TRANSPORT PROTEIN COMB"/>
    <property type="match status" value="1"/>
</dbReference>
<evidence type="ECO:0000256" key="5">
    <source>
        <dbReference type="SAM" id="Coils"/>
    </source>
</evidence>
<dbReference type="Pfam" id="PF25917">
    <property type="entry name" value="BSH_RND"/>
    <property type="match status" value="1"/>
</dbReference>
<evidence type="ECO:0000259" key="6">
    <source>
        <dbReference type="Pfam" id="PF25917"/>
    </source>
</evidence>
<keyword evidence="3" id="KW-1133">Transmembrane helix</keyword>
<dbReference type="PANTHER" id="PTHR30386">
    <property type="entry name" value="MEMBRANE FUSION SUBUNIT OF EMRAB-TOLC MULTIDRUG EFFLUX PUMP"/>
    <property type="match status" value="1"/>
</dbReference>
<feature type="domain" description="Multidrug resistance protein MdtA-like barrel-sandwich hybrid" evidence="6">
    <location>
        <begin position="51"/>
        <end position="271"/>
    </location>
</feature>
<keyword evidence="2" id="KW-0812">Transmembrane</keyword>
<dbReference type="InterPro" id="IPR058625">
    <property type="entry name" value="MdtA-like_BSH"/>
</dbReference>
<evidence type="ECO:0000256" key="2">
    <source>
        <dbReference type="ARBA" id="ARBA00022692"/>
    </source>
</evidence>
<gene>
    <name evidence="7" type="ORF">CLV39_0832</name>
</gene>
<feature type="coiled-coil region" evidence="5">
    <location>
        <begin position="85"/>
        <end position="241"/>
    </location>
</feature>
<dbReference type="InterPro" id="IPR050739">
    <property type="entry name" value="MFP"/>
</dbReference>
<evidence type="ECO:0000313" key="7">
    <source>
        <dbReference type="EMBL" id="RMA97177.1"/>
    </source>
</evidence>
<name>A0A3M0BJ40_9AQUI</name>
<dbReference type="SUPFAM" id="SSF111369">
    <property type="entry name" value="HlyD-like secretion proteins"/>
    <property type="match status" value="1"/>
</dbReference>
<keyword evidence="5" id="KW-0175">Coiled coil</keyword>
<sequence>MKNKIALIILVVLLIVFGFVAYKWIKHRIEYAISDAVFVETDNLSNIAFNRVSGKIIKMYKQEGDKVKKGELLAKIDPTDYKTTLSKTEKEIENLLFEKKALEIKKDRIEKQLNIAINIAQTELNQLDLEKKAIKYQIEELKAQKEQLQRDKKRYENLVEKNLTAKRNLEEINTQLKILNAKENSLKVKLNQLDYKKKILEDNLKLNKVKLAQVKELEENIKALNKKIESLKETKKDIQNLISYTDLKAPFDAIIAKKFKSVGEVVSAGKPIYSIFPRNNLYILVLLDENKLKGVKVGSKAYITLDAYPDKKFEGEVFEINPTTAAKFALVPRDITAGEFTKVAQRIPVKIRITKGDISLLKVGLGGEVEIKRK</sequence>
<dbReference type="Gene3D" id="2.40.50.100">
    <property type="match status" value="1"/>
</dbReference>
<evidence type="ECO:0000313" key="8">
    <source>
        <dbReference type="Proteomes" id="UP000280842"/>
    </source>
</evidence>
<dbReference type="Proteomes" id="UP000280842">
    <property type="component" value="Unassembled WGS sequence"/>
</dbReference>
<evidence type="ECO:0000256" key="3">
    <source>
        <dbReference type="ARBA" id="ARBA00022989"/>
    </source>
</evidence>
<proteinExistence type="predicted"/>
<comment type="subcellular location">
    <subcellularLocation>
        <location evidence="1">Membrane</location>
        <topology evidence="1">Single-pass membrane protein</topology>
    </subcellularLocation>
</comment>
<keyword evidence="4" id="KW-0472">Membrane</keyword>
<dbReference type="GO" id="GO:0016020">
    <property type="term" value="C:membrane"/>
    <property type="evidence" value="ECO:0007669"/>
    <property type="project" value="UniProtKB-SubCell"/>
</dbReference>